<evidence type="ECO:0000256" key="3">
    <source>
        <dbReference type="ARBA" id="ARBA00022679"/>
    </source>
</evidence>
<dbReference type="InterPro" id="IPR011009">
    <property type="entry name" value="Kinase-like_dom_sf"/>
</dbReference>
<keyword evidence="4" id="KW-0547">Nucleotide-binding</keyword>
<evidence type="ECO:0000256" key="6">
    <source>
        <dbReference type="ARBA" id="ARBA00022840"/>
    </source>
</evidence>
<proteinExistence type="predicted"/>
<dbReference type="GO" id="GO:0005524">
    <property type="term" value="F:ATP binding"/>
    <property type="evidence" value="ECO:0007669"/>
    <property type="project" value="UniProtKB-KW"/>
</dbReference>
<dbReference type="PANTHER" id="PTHR43289:SF6">
    <property type="entry name" value="SERINE_THREONINE-PROTEIN KINASE NEKL-3"/>
    <property type="match status" value="1"/>
</dbReference>
<dbReference type="InterPro" id="IPR000719">
    <property type="entry name" value="Prot_kinase_dom"/>
</dbReference>
<dbReference type="InterPro" id="IPR008271">
    <property type="entry name" value="Ser/Thr_kinase_AS"/>
</dbReference>
<keyword evidence="7" id="KW-0472">Membrane</keyword>
<evidence type="ECO:0000313" key="9">
    <source>
        <dbReference type="EMBL" id="ADK68841.1"/>
    </source>
</evidence>
<dbReference type="PANTHER" id="PTHR43289">
    <property type="entry name" value="MITOGEN-ACTIVATED PROTEIN KINASE KINASE KINASE 20-RELATED"/>
    <property type="match status" value="1"/>
</dbReference>
<dbReference type="PROSITE" id="PS00108">
    <property type="entry name" value="PROTEIN_KINASE_ST"/>
    <property type="match status" value="1"/>
</dbReference>
<dbReference type="AlphaFoldDB" id="E1QXI8"/>
<feature type="domain" description="Protein kinase" evidence="8">
    <location>
        <begin position="26"/>
        <end position="287"/>
    </location>
</feature>
<dbReference type="HOGENOM" id="CLU_018530_0_0_11"/>
<dbReference type="SMART" id="SM00220">
    <property type="entry name" value="S_TKc"/>
    <property type="match status" value="1"/>
</dbReference>
<dbReference type="STRING" id="633147.Olsu_1753"/>
<gene>
    <name evidence="9" type="ordered locus">Olsu_1753</name>
</gene>
<keyword evidence="7" id="KW-1133">Transmembrane helix</keyword>
<feature type="transmembrane region" description="Helical" evidence="7">
    <location>
        <begin position="427"/>
        <end position="450"/>
    </location>
</feature>
<evidence type="ECO:0000256" key="5">
    <source>
        <dbReference type="ARBA" id="ARBA00022777"/>
    </source>
</evidence>
<dbReference type="Pfam" id="PF00069">
    <property type="entry name" value="Pkinase"/>
    <property type="match status" value="1"/>
</dbReference>
<dbReference type="PROSITE" id="PS50011">
    <property type="entry name" value="PROTEIN_KINASE_DOM"/>
    <property type="match status" value="1"/>
</dbReference>
<organism evidence="9 10">
    <name type="scientific">Olsenella uli (strain ATCC 49627 / DSM 7084 / CCUG 31166 / CIP 109912 / JCM 12494 / LMG 11480 / NCIMB 702895 / VPI D76D-27C)</name>
    <name type="common">Lactobacillus uli</name>
    <dbReference type="NCBI Taxonomy" id="633147"/>
    <lineage>
        <taxon>Bacteria</taxon>
        <taxon>Bacillati</taxon>
        <taxon>Actinomycetota</taxon>
        <taxon>Coriobacteriia</taxon>
        <taxon>Coriobacteriales</taxon>
        <taxon>Atopobiaceae</taxon>
        <taxon>Olsenella</taxon>
    </lineage>
</organism>
<feature type="transmembrane region" description="Helical" evidence="7">
    <location>
        <begin position="364"/>
        <end position="392"/>
    </location>
</feature>
<dbReference type="GO" id="GO:0004674">
    <property type="term" value="F:protein serine/threonine kinase activity"/>
    <property type="evidence" value="ECO:0007669"/>
    <property type="project" value="UniProtKB-KW"/>
</dbReference>
<name>E1QXI8_OLSUV</name>
<evidence type="ECO:0000256" key="4">
    <source>
        <dbReference type="ARBA" id="ARBA00022741"/>
    </source>
</evidence>
<dbReference type="KEGG" id="ols:Olsu_1753"/>
<feature type="transmembrane region" description="Helical" evidence="7">
    <location>
        <begin position="404"/>
        <end position="421"/>
    </location>
</feature>
<dbReference type="Proteomes" id="UP000000333">
    <property type="component" value="Chromosome"/>
</dbReference>
<evidence type="ECO:0000256" key="7">
    <source>
        <dbReference type="SAM" id="Phobius"/>
    </source>
</evidence>
<keyword evidence="7" id="KW-0812">Transmembrane</keyword>
<protein>
    <recommendedName>
        <fullName evidence="1">non-specific serine/threonine protein kinase</fullName>
        <ecNumber evidence="1">2.7.11.1</ecNumber>
    </recommendedName>
</protein>
<feature type="transmembrane region" description="Helical" evidence="7">
    <location>
        <begin position="462"/>
        <end position="482"/>
    </location>
</feature>
<evidence type="ECO:0000259" key="8">
    <source>
        <dbReference type="PROSITE" id="PS50011"/>
    </source>
</evidence>
<keyword evidence="5 9" id="KW-0418">Kinase</keyword>
<keyword evidence="10" id="KW-1185">Reference proteome</keyword>
<evidence type="ECO:0000256" key="2">
    <source>
        <dbReference type="ARBA" id="ARBA00022527"/>
    </source>
</evidence>
<feature type="transmembrane region" description="Helical" evidence="7">
    <location>
        <begin position="521"/>
        <end position="544"/>
    </location>
</feature>
<dbReference type="SUPFAM" id="SSF56112">
    <property type="entry name" value="Protein kinase-like (PK-like)"/>
    <property type="match status" value="1"/>
</dbReference>
<sequence length="592" mass="61529">MRDPSTTQAQPIRQTRPNEQLLLGRYRVMSSCGTGGFGTVLTCWDTRLQRRVAIKRMPLAIRGVYSGGAATMSEALAEARTSSMLAHPNIVTMFDFENDHDYAYLVMEYVDGMTLTELLSRVEGGTLTADECAYMVRSLCDALAFAHENGVLHLDIKPSNIMFDRSGAVKLCDFGMATLASATGYGDARGGTIGYMPPEQIEGGLVDERSDVFALAVVAWYALTGDNPFAAGTAEESLAKIERGARRKPSKANPSLAGMAEEVLLQSVSASPSGRLPSVDAFSNELVFGLGDADEGASSIRGLLEQTTDDEGDGMAERDLRALPVAYRYPWLSGCVARMGAAAGSVLVAYQALPFALGDGPQTTLMGCALVAACAAAWTPLGSILAMAACVCALANGAQDATEVLLPTALGAATLAWWIAIGRSERLAATALLAPAVLVCPGAGAGLAAMALTPLRAAFTSVLAYLFALLFRACLASGFAAGPVAQDLLGQLVTTGTWVAIAGVAAAAGAAGAIDRWRGTVASGIAGQILGLVVLVAAQVVAVRVENGGIWAAPKWSAVAIEVLLTVLLCLATHLRGPRGEGEEVEDIHELA</sequence>
<feature type="transmembrane region" description="Helical" evidence="7">
    <location>
        <begin position="556"/>
        <end position="575"/>
    </location>
</feature>
<evidence type="ECO:0000313" key="10">
    <source>
        <dbReference type="Proteomes" id="UP000000333"/>
    </source>
</evidence>
<dbReference type="EC" id="2.7.11.1" evidence="1"/>
<dbReference type="Gene3D" id="1.10.510.10">
    <property type="entry name" value="Transferase(Phosphotransferase) domain 1"/>
    <property type="match status" value="1"/>
</dbReference>
<keyword evidence="6" id="KW-0067">ATP-binding</keyword>
<evidence type="ECO:0000256" key="1">
    <source>
        <dbReference type="ARBA" id="ARBA00012513"/>
    </source>
</evidence>
<keyword evidence="3" id="KW-0808">Transferase</keyword>
<feature type="transmembrane region" description="Helical" evidence="7">
    <location>
        <begin position="488"/>
        <end position="514"/>
    </location>
</feature>
<dbReference type="Gene3D" id="3.30.200.20">
    <property type="entry name" value="Phosphorylase Kinase, domain 1"/>
    <property type="match status" value="1"/>
</dbReference>
<keyword evidence="2 9" id="KW-0723">Serine/threonine-protein kinase</keyword>
<reference evidence="9 10" key="1">
    <citation type="journal article" date="2010" name="Stand. Genomic Sci.">
        <title>Complete genome sequence of Olsenella uli type strain (VPI D76D-27C).</title>
        <authorList>
            <person name="Goker M."/>
            <person name="Held B."/>
            <person name="Lucas S."/>
            <person name="Nolan M."/>
            <person name="Yasawong M."/>
            <person name="Glavina Del Rio T."/>
            <person name="Tice H."/>
            <person name="Cheng J.F."/>
            <person name="Bruce D."/>
            <person name="Detter J.C."/>
            <person name="Tapia R."/>
            <person name="Han C."/>
            <person name="Goodwin L."/>
            <person name="Pitluck S."/>
            <person name="Liolios K."/>
            <person name="Ivanova N."/>
            <person name="Mavromatis K."/>
            <person name="Mikhailova N."/>
            <person name="Pati A."/>
            <person name="Chen A."/>
            <person name="Palaniappan K."/>
            <person name="Land M."/>
            <person name="Hauser L."/>
            <person name="Chang Y.J."/>
            <person name="Jeffries C.D."/>
            <person name="Rohde M."/>
            <person name="Sikorski J."/>
            <person name="Pukall R."/>
            <person name="Woyke T."/>
            <person name="Bristow J."/>
            <person name="Eisen J.A."/>
            <person name="Markowitz V."/>
            <person name="Hugenholtz P."/>
            <person name="Kyrpides N.C."/>
            <person name="Klenk H.P."/>
            <person name="Lapidus A."/>
        </authorList>
    </citation>
    <scope>NUCLEOTIDE SEQUENCE [LARGE SCALE GENOMIC DNA]</scope>
    <source>
        <strain evidence="10">ATCC 49627 / DSM 7084 / CIP 109912 / JCM 12494 / NCIMB 702895 / VPI D76D-27C</strain>
    </source>
</reference>
<dbReference type="CDD" id="cd14014">
    <property type="entry name" value="STKc_PknB_like"/>
    <property type="match status" value="1"/>
</dbReference>
<accession>E1QXI8</accession>
<dbReference type="EMBL" id="CP002106">
    <property type="protein sequence ID" value="ADK68841.1"/>
    <property type="molecule type" value="Genomic_DNA"/>
</dbReference>
<dbReference type="eggNOG" id="COG0515">
    <property type="taxonomic scope" value="Bacteria"/>
</dbReference>